<dbReference type="EMBL" id="JARKIK010000086">
    <property type="protein sequence ID" value="KAK8724201.1"/>
    <property type="molecule type" value="Genomic_DNA"/>
</dbReference>
<dbReference type="Gene3D" id="3.60.110.10">
    <property type="entry name" value="Carbon-nitrogen hydrolase"/>
    <property type="match status" value="1"/>
</dbReference>
<sequence>MKLLVGFLVPLVMLSRLFHNRHKTQSEVWVAEGSPVVYVAAVLEYEPNNEWNEAGDGVTIIRENSRILAEYAALARAEGADLLVAPEYGVPSLMIFQLDDEFFTMAQFVPNPDLKAVPCDLDIDPGNIEAMRTLSCAALENEIYLVADLIEASPCRNDTAESYPFKTSLDTAYECPDTGYIYYNTQVVYDRHGTVIARYRKKNLFGEYPVLPGTESDDTAIFTTDFGVTFTLQICFDIGHYHPALNNVVTRGITDVITSSAWVDML</sequence>
<name>A0AAW0W4R7_CHEQU</name>
<proteinExistence type="inferred from homology"/>
<comment type="similarity">
    <text evidence="1">Belongs to the carbon-nitrogen hydrolase superfamily. BTD/VNN family.</text>
</comment>
<accession>A0AAW0W4R7</accession>
<protein>
    <recommendedName>
        <fullName evidence="3">CN hydrolase domain-containing protein</fullName>
    </recommendedName>
</protein>
<keyword evidence="2" id="KW-0732">Signal</keyword>
<evidence type="ECO:0000256" key="2">
    <source>
        <dbReference type="SAM" id="SignalP"/>
    </source>
</evidence>
<feature type="chain" id="PRO_5043934468" description="CN hydrolase domain-containing protein" evidence="2">
    <location>
        <begin position="27"/>
        <end position="266"/>
    </location>
</feature>
<keyword evidence="5" id="KW-1185">Reference proteome</keyword>
<dbReference type="PANTHER" id="PTHR10609:SF14">
    <property type="entry name" value="BIOTINIDASE"/>
    <property type="match status" value="1"/>
</dbReference>
<dbReference type="SUPFAM" id="SSF56317">
    <property type="entry name" value="Carbon-nitrogen hydrolase"/>
    <property type="match status" value="1"/>
</dbReference>
<organism evidence="4 5">
    <name type="scientific">Cherax quadricarinatus</name>
    <name type="common">Australian red claw crayfish</name>
    <dbReference type="NCBI Taxonomy" id="27406"/>
    <lineage>
        <taxon>Eukaryota</taxon>
        <taxon>Metazoa</taxon>
        <taxon>Ecdysozoa</taxon>
        <taxon>Arthropoda</taxon>
        <taxon>Crustacea</taxon>
        <taxon>Multicrustacea</taxon>
        <taxon>Malacostraca</taxon>
        <taxon>Eumalacostraca</taxon>
        <taxon>Eucarida</taxon>
        <taxon>Decapoda</taxon>
        <taxon>Pleocyemata</taxon>
        <taxon>Astacidea</taxon>
        <taxon>Parastacoidea</taxon>
        <taxon>Parastacidae</taxon>
        <taxon>Cherax</taxon>
    </lineage>
</organism>
<comment type="caution">
    <text evidence="4">The sequence shown here is derived from an EMBL/GenBank/DDBJ whole genome shotgun (WGS) entry which is preliminary data.</text>
</comment>
<dbReference type="PROSITE" id="PS50263">
    <property type="entry name" value="CN_HYDROLASE"/>
    <property type="match status" value="1"/>
</dbReference>
<evidence type="ECO:0000259" key="3">
    <source>
        <dbReference type="PROSITE" id="PS50263"/>
    </source>
</evidence>
<dbReference type="PANTHER" id="PTHR10609">
    <property type="entry name" value="BIOTINIDASE-RELATED"/>
    <property type="match status" value="1"/>
</dbReference>
<feature type="signal peptide" evidence="2">
    <location>
        <begin position="1"/>
        <end position="26"/>
    </location>
</feature>
<gene>
    <name evidence="4" type="ORF">OTU49_011269</name>
</gene>
<dbReference type="AlphaFoldDB" id="A0AAW0W4R7"/>
<dbReference type="InterPro" id="IPR003010">
    <property type="entry name" value="C-N_Hydrolase"/>
</dbReference>
<feature type="non-terminal residue" evidence="4">
    <location>
        <position position="266"/>
    </location>
</feature>
<dbReference type="InterPro" id="IPR040154">
    <property type="entry name" value="Biotinidase/VNN"/>
</dbReference>
<feature type="domain" description="CN hydrolase" evidence="3">
    <location>
        <begin position="38"/>
        <end position="266"/>
    </location>
</feature>
<dbReference type="Proteomes" id="UP001445076">
    <property type="component" value="Unassembled WGS sequence"/>
</dbReference>
<evidence type="ECO:0000313" key="5">
    <source>
        <dbReference type="Proteomes" id="UP001445076"/>
    </source>
</evidence>
<dbReference type="Pfam" id="PF00795">
    <property type="entry name" value="CN_hydrolase"/>
    <property type="match status" value="1"/>
</dbReference>
<dbReference type="InterPro" id="IPR036526">
    <property type="entry name" value="C-N_Hydrolase_sf"/>
</dbReference>
<evidence type="ECO:0000256" key="1">
    <source>
        <dbReference type="ARBA" id="ARBA00008225"/>
    </source>
</evidence>
<evidence type="ECO:0000313" key="4">
    <source>
        <dbReference type="EMBL" id="KAK8724201.1"/>
    </source>
</evidence>
<reference evidence="4 5" key="1">
    <citation type="journal article" date="2024" name="BMC Genomics">
        <title>Genome assembly of redclaw crayfish (Cherax quadricarinatus) provides insights into its immune adaptation and hypoxia tolerance.</title>
        <authorList>
            <person name="Liu Z."/>
            <person name="Zheng J."/>
            <person name="Li H."/>
            <person name="Fang K."/>
            <person name="Wang S."/>
            <person name="He J."/>
            <person name="Zhou D."/>
            <person name="Weng S."/>
            <person name="Chi M."/>
            <person name="Gu Z."/>
            <person name="He J."/>
            <person name="Li F."/>
            <person name="Wang M."/>
        </authorList>
    </citation>
    <scope>NUCLEOTIDE SEQUENCE [LARGE SCALE GENOMIC DNA]</scope>
    <source>
        <strain evidence="4">ZL_2023a</strain>
    </source>
</reference>